<proteinExistence type="inferred from homology"/>
<evidence type="ECO:0000313" key="6">
    <source>
        <dbReference type="Proteomes" id="UP000708208"/>
    </source>
</evidence>
<accession>A0A8J2L0V5</accession>
<dbReference type="EMBL" id="CAJVCH010541370">
    <property type="protein sequence ID" value="CAG7826862.1"/>
    <property type="molecule type" value="Genomic_DNA"/>
</dbReference>
<dbReference type="GO" id="GO:0004029">
    <property type="term" value="F:aldehyde dehydrogenase (NAD+) activity"/>
    <property type="evidence" value="ECO:0007669"/>
    <property type="project" value="TreeGrafter"/>
</dbReference>
<keyword evidence="3" id="KW-1133">Transmembrane helix</keyword>
<evidence type="ECO:0000256" key="1">
    <source>
        <dbReference type="ARBA" id="ARBA00023002"/>
    </source>
</evidence>
<comment type="caution">
    <text evidence="5">The sequence shown here is derived from an EMBL/GenBank/DDBJ whole genome shotgun (WGS) entry which is preliminary data.</text>
</comment>
<comment type="similarity">
    <text evidence="2">Belongs to the aldehyde dehydrogenase family.</text>
</comment>
<evidence type="ECO:0000259" key="4">
    <source>
        <dbReference type="Pfam" id="PF00171"/>
    </source>
</evidence>
<keyword evidence="3" id="KW-0812">Transmembrane</keyword>
<dbReference type="InterPro" id="IPR012394">
    <property type="entry name" value="Aldehyde_DH_NAD(P)"/>
</dbReference>
<dbReference type="GO" id="GO:0006081">
    <property type="term" value="P:aldehyde metabolic process"/>
    <property type="evidence" value="ECO:0007669"/>
    <property type="project" value="InterPro"/>
</dbReference>
<organism evidence="5 6">
    <name type="scientific">Allacma fusca</name>
    <dbReference type="NCBI Taxonomy" id="39272"/>
    <lineage>
        <taxon>Eukaryota</taxon>
        <taxon>Metazoa</taxon>
        <taxon>Ecdysozoa</taxon>
        <taxon>Arthropoda</taxon>
        <taxon>Hexapoda</taxon>
        <taxon>Collembola</taxon>
        <taxon>Symphypleona</taxon>
        <taxon>Sminthuridae</taxon>
        <taxon>Allacma</taxon>
    </lineage>
</organism>
<dbReference type="Proteomes" id="UP000708208">
    <property type="component" value="Unassembled WGS sequence"/>
</dbReference>
<keyword evidence="3" id="KW-0472">Membrane</keyword>
<keyword evidence="6" id="KW-1185">Reference proteome</keyword>
<dbReference type="AlphaFoldDB" id="A0A8J2L0V5"/>
<feature type="domain" description="Aldehyde dehydrogenase" evidence="4">
    <location>
        <begin position="106"/>
        <end position="235"/>
    </location>
</feature>
<name>A0A8J2L0V5_9HEXA</name>
<dbReference type="Pfam" id="PF00171">
    <property type="entry name" value="Aldedh"/>
    <property type="match status" value="1"/>
</dbReference>
<dbReference type="GO" id="GO:0005737">
    <property type="term" value="C:cytoplasm"/>
    <property type="evidence" value="ECO:0007669"/>
    <property type="project" value="TreeGrafter"/>
</dbReference>
<feature type="transmembrane region" description="Helical" evidence="3">
    <location>
        <begin position="404"/>
        <end position="422"/>
    </location>
</feature>
<dbReference type="OrthoDB" id="440325at2759"/>
<evidence type="ECO:0000313" key="5">
    <source>
        <dbReference type="EMBL" id="CAG7826862.1"/>
    </source>
</evidence>
<reference evidence="5" key="1">
    <citation type="submission" date="2021-06" db="EMBL/GenBank/DDBJ databases">
        <authorList>
            <person name="Hodson N. C."/>
            <person name="Mongue J. A."/>
            <person name="Jaron S. K."/>
        </authorList>
    </citation>
    <scope>NUCLEOTIDE SEQUENCE</scope>
</reference>
<gene>
    <name evidence="5" type="ORF">AFUS01_LOCUS36894</name>
</gene>
<dbReference type="PANTHER" id="PTHR43570:SF16">
    <property type="entry name" value="ALDEHYDE DEHYDROGENASE TYPE III, ISOFORM Q"/>
    <property type="match status" value="1"/>
</dbReference>
<dbReference type="PANTHER" id="PTHR43570">
    <property type="entry name" value="ALDEHYDE DEHYDROGENASE"/>
    <property type="match status" value="1"/>
</dbReference>
<protein>
    <recommendedName>
        <fullName evidence="2">Aldehyde dehydrogenase</fullName>
    </recommendedName>
</protein>
<dbReference type="PIRSF" id="PIRSF036492">
    <property type="entry name" value="ALDH"/>
    <property type="match status" value="1"/>
</dbReference>
<sequence>MESNQIIGNESRGTLKESPVHQCPDVAIAKKAFASGKTLPLEFRRQQLKNLLNLFNDERCRQKIMAALHQDMRKSYQEAITSEILTVKMEISKILTNFEAFLGTKRAIAAGNCVIVKPSEISKHCADVMLELLPQYLDNECYRVVVGDAEVSKSLVKHQFDYIFFTGSQTVGKQILQAGADNFTPVTLELGGKCPVYLDETACNKIGVKRILWAKSINSGQACIGPDYILCSEKVQGGKSDEKDLWIEPTFVGNVKRDDSLMSEEIFGPILPIVPVKSVDEAISFINSIDAPLVVHVFSKDEDAITKLQNSTHSGAFSVNDLILQIQDLRLPFGGKRKSGMGQYHGKHSIETFSQKRSVLTRGLTYFSEKVLEMRYPPVTVMKVRIQEFFMMLIEFMDITLKPGISHALVFFIGIFLSVMLTQV</sequence>
<evidence type="ECO:0000256" key="2">
    <source>
        <dbReference type="PIRNR" id="PIRNR036492"/>
    </source>
</evidence>
<dbReference type="InterPro" id="IPR015590">
    <property type="entry name" value="Aldehyde_DH_dom"/>
</dbReference>
<evidence type="ECO:0000256" key="3">
    <source>
        <dbReference type="SAM" id="Phobius"/>
    </source>
</evidence>
<keyword evidence="1 2" id="KW-0560">Oxidoreductase</keyword>